<evidence type="ECO:0000313" key="2">
    <source>
        <dbReference type="Proteomes" id="UP000299102"/>
    </source>
</evidence>
<dbReference type="EMBL" id="BGZK01001055">
    <property type="protein sequence ID" value="GBP69892.1"/>
    <property type="molecule type" value="Genomic_DNA"/>
</dbReference>
<protein>
    <submittedName>
        <fullName evidence="1">Uncharacterized protein</fullName>
    </submittedName>
</protein>
<proteinExistence type="predicted"/>
<accession>A0A4C1Y4Z1</accession>
<keyword evidence="2" id="KW-1185">Reference proteome</keyword>
<dbReference type="AlphaFoldDB" id="A0A4C1Y4Z1"/>
<comment type="caution">
    <text evidence="1">The sequence shown here is derived from an EMBL/GenBank/DDBJ whole genome shotgun (WGS) entry which is preliminary data.</text>
</comment>
<organism evidence="1 2">
    <name type="scientific">Eumeta variegata</name>
    <name type="common">Bagworm moth</name>
    <name type="synonym">Eumeta japonica</name>
    <dbReference type="NCBI Taxonomy" id="151549"/>
    <lineage>
        <taxon>Eukaryota</taxon>
        <taxon>Metazoa</taxon>
        <taxon>Ecdysozoa</taxon>
        <taxon>Arthropoda</taxon>
        <taxon>Hexapoda</taxon>
        <taxon>Insecta</taxon>
        <taxon>Pterygota</taxon>
        <taxon>Neoptera</taxon>
        <taxon>Endopterygota</taxon>
        <taxon>Lepidoptera</taxon>
        <taxon>Glossata</taxon>
        <taxon>Ditrysia</taxon>
        <taxon>Tineoidea</taxon>
        <taxon>Psychidae</taxon>
        <taxon>Oiketicinae</taxon>
        <taxon>Eumeta</taxon>
    </lineage>
</organism>
<evidence type="ECO:0000313" key="1">
    <source>
        <dbReference type="EMBL" id="GBP69892.1"/>
    </source>
</evidence>
<name>A0A4C1Y4Z1_EUMVA</name>
<dbReference type="Proteomes" id="UP000299102">
    <property type="component" value="Unassembled WGS sequence"/>
</dbReference>
<sequence length="107" mass="11988">MLKMQFASMVEVAHTGYLRQKDGVWLINNIRRRVQNTHSSRSCTVRDVGLGQCASVAPGLSPFAALTPTHFLFPTEGLRTYGWPVAGRELLNDVVTIVLTITRTWMQ</sequence>
<reference evidence="1 2" key="1">
    <citation type="journal article" date="2019" name="Commun. Biol.">
        <title>The bagworm genome reveals a unique fibroin gene that provides high tensile strength.</title>
        <authorList>
            <person name="Kono N."/>
            <person name="Nakamura H."/>
            <person name="Ohtoshi R."/>
            <person name="Tomita M."/>
            <person name="Numata K."/>
            <person name="Arakawa K."/>
        </authorList>
    </citation>
    <scope>NUCLEOTIDE SEQUENCE [LARGE SCALE GENOMIC DNA]</scope>
</reference>
<gene>
    <name evidence="1" type="ORF">EVAR_49473_1</name>
</gene>